<gene>
    <name evidence="1" type="ORF">ANN_18813</name>
</gene>
<keyword evidence="2" id="KW-1185">Reference proteome</keyword>
<name>A0ABQ8SPR9_PERAM</name>
<reference evidence="1 2" key="1">
    <citation type="journal article" date="2022" name="Allergy">
        <title>Genome assembly and annotation of Periplaneta americana reveal a comprehensive cockroach allergen profile.</title>
        <authorList>
            <person name="Wang L."/>
            <person name="Xiong Q."/>
            <person name="Saelim N."/>
            <person name="Wang L."/>
            <person name="Nong W."/>
            <person name="Wan A.T."/>
            <person name="Shi M."/>
            <person name="Liu X."/>
            <person name="Cao Q."/>
            <person name="Hui J.H.L."/>
            <person name="Sookrung N."/>
            <person name="Leung T.F."/>
            <person name="Tungtrongchitr A."/>
            <person name="Tsui S.K.W."/>
        </authorList>
    </citation>
    <scope>NUCLEOTIDE SEQUENCE [LARGE SCALE GENOMIC DNA]</scope>
    <source>
        <strain evidence="1">PWHHKU_190912</strain>
    </source>
</reference>
<comment type="caution">
    <text evidence="1">The sequence shown here is derived from an EMBL/GenBank/DDBJ whole genome shotgun (WGS) entry which is preliminary data.</text>
</comment>
<evidence type="ECO:0000313" key="2">
    <source>
        <dbReference type="Proteomes" id="UP001148838"/>
    </source>
</evidence>
<evidence type="ECO:0008006" key="3">
    <source>
        <dbReference type="Google" id="ProtNLM"/>
    </source>
</evidence>
<sequence length="145" mass="16695">MTIGGRRIKCIRFADDMALLAEEEMVLRDMLLKLNDSCGQYRMKINANKTKTMVIRRKIKKVYQYFLHSLQVPNSTQKCIKRCKTLNLYIITIDAVSKEHTSKTANSGEAICEILFITTTLRSCTRLQVILQECRSDQEVNEGIT</sequence>
<protein>
    <recommendedName>
        <fullName evidence="3">Reverse transcriptase domain-containing protein</fullName>
    </recommendedName>
</protein>
<dbReference type="Proteomes" id="UP001148838">
    <property type="component" value="Unassembled WGS sequence"/>
</dbReference>
<organism evidence="1 2">
    <name type="scientific">Periplaneta americana</name>
    <name type="common">American cockroach</name>
    <name type="synonym">Blatta americana</name>
    <dbReference type="NCBI Taxonomy" id="6978"/>
    <lineage>
        <taxon>Eukaryota</taxon>
        <taxon>Metazoa</taxon>
        <taxon>Ecdysozoa</taxon>
        <taxon>Arthropoda</taxon>
        <taxon>Hexapoda</taxon>
        <taxon>Insecta</taxon>
        <taxon>Pterygota</taxon>
        <taxon>Neoptera</taxon>
        <taxon>Polyneoptera</taxon>
        <taxon>Dictyoptera</taxon>
        <taxon>Blattodea</taxon>
        <taxon>Blattoidea</taxon>
        <taxon>Blattidae</taxon>
        <taxon>Blattinae</taxon>
        <taxon>Periplaneta</taxon>
    </lineage>
</organism>
<proteinExistence type="predicted"/>
<dbReference type="EMBL" id="JAJSOF020000023">
    <property type="protein sequence ID" value="KAJ4436183.1"/>
    <property type="molecule type" value="Genomic_DNA"/>
</dbReference>
<evidence type="ECO:0000313" key="1">
    <source>
        <dbReference type="EMBL" id="KAJ4436183.1"/>
    </source>
</evidence>
<accession>A0ABQ8SPR9</accession>